<name>A0ABP9W2W5_9DEIO</name>
<organism evidence="2 3">
    <name type="scientific">Deinococcus carri</name>
    <dbReference type="NCBI Taxonomy" id="1211323"/>
    <lineage>
        <taxon>Bacteria</taxon>
        <taxon>Thermotogati</taxon>
        <taxon>Deinococcota</taxon>
        <taxon>Deinococci</taxon>
        <taxon>Deinococcales</taxon>
        <taxon>Deinococcaceae</taxon>
        <taxon>Deinococcus</taxon>
    </lineage>
</organism>
<keyword evidence="3" id="KW-1185">Reference proteome</keyword>
<evidence type="ECO:0000313" key="2">
    <source>
        <dbReference type="EMBL" id="GAA5511451.1"/>
    </source>
</evidence>
<sequence>MSTPPAPVLTAPFRWLLLLWLAALIGMYLWHANTLLSRAAHAAEMPPAPTAPAAPPPTATELQVALYAEQVKVYTGQVAVYRAQVEARNTTPLVTAYDKTLNASLGTQFQAFAAALVGVVFAGAGARALEAFARPKGTEQAGRSFPESLPGEGPPTPSAVPTTTVQNVL</sequence>
<dbReference type="EMBL" id="BAABRP010000001">
    <property type="protein sequence ID" value="GAA5511451.1"/>
    <property type="molecule type" value="Genomic_DNA"/>
</dbReference>
<accession>A0ABP9W2W5</accession>
<feature type="compositionally biased region" description="Low complexity" evidence="1">
    <location>
        <begin position="159"/>
        <end position="169"/>
    </location>
</feature>
<evidence type="ECO:0000256" key="1">
    <source>
        <dbReference type="SAM" id="MobiDB-lite"/>
    </source>
</evidence>
<gene>
    <name evidence="2" type="ORF">Dcar01_00161</name>
</gene>
<evidence type="ECO:0000313" key="3">
    <source>
        <dbReference type="Proteomes" id="UP001401887"/>
    </source>
</evidence>
<dbReference type="RefSeq" id="WP_345459428.1">
    <property type="nucleotide sequence ID" value="NZ_BAABRP010000001.1"/>
</dbReference>
<comment type="caution">
    <text evidence="2">The sequence shown here is derived from an EMBL/GenBank/DDBJ whole genome shotgun (WGS) entry which is preliminary data.</text>
</comment>
<feature type="region of interest" description="Disordered" evidence="1">
    <location>
        <begin position="135"/>
        <end position="169"/>
    </location>
</feature>
<dbReference type="Proteomes" id="UP001401887">
    <property type="component" value="Unassembled WGS sequence"/>
</dbReference>
<protein>
    <submittedName>
        <fullName evidence="2">Uncharacterized protein</fullName>
    </submittedName>
</protein>
<proteinExistence type="predicted"/>
<reference evidence="2 3" key="1">
    <citation type="submission" date="2024-02" db="EMBL/GenBank/DDBJ databases">
        <title>Deinococcus carri NBRC 110142.</title>
        <authorList>
            <person name="Ichikawa N."/>
            <person name="Katano-Makiyama Y."/>
            <person name="Hidaka K."/>
        </authorList>
    </citation>
    <scope>NUCLEOTIDE SEQUENCE [LARGE SCALE GENOMIC DNA]</scope>
    <source>
        <strain evidence="2 3">NBRC 110142</strain>
    </source>
</reference>